<dbReference type="SUPFAM" id="SSF56634">
    <property type="entry name" value="Heme-dependent catalase-like"/>
    <property type="match status" value="1"/>
</dbReference>
<gene>
    <name evidence="1" type="ORF">GCM10009554_51840</name>
</gene>
<reference evidence="1 2" key="1">
    <citation type="journal article" date="2019" name="Int. J. Syst. Evol. Microbiol.">
        <title>The Global Catalogue of Microorganisms (GCM) 10K type strain sequencing project: providing services to taxonomists for standard genome sequencing and annotation.</title>
        <authorList>
            <consortium name="The Broad Institute Genomics Platform"/>
            <consortium name="The Broad Institute Genome Sequencing Center for Infectious Disease"/>
            <person name="Wu L."/>
            <person name="Ma J."/>
        </authorList>
    </citation>
    <scope>NUCLEOTIDE SEQUENCE [LARGE SCALE GENOMIC DNA]</scope>
    <source>
        <strain evidence="1 2">JCM 10977</strain>
    </source>
</reference>
<dbReference type="PANTHER" id="PTHR36195">
    <property type="entry name" value="DOMAIN PROTEIN, PUTATIVE (AFU_ORTHOLOGUE AFUA_5G01990)-RELATED-RELATED"/>
    <property type="match status" value="1"/>
</dbReference>
<evidence type="ECO:0000313" key="1">
    <source>
        <dbReference type="EMBL" id="GAA0951025.1"/>
    </source>
</evidence>
<dbReference type="RefSeq" id="WP_343975290.1">
    <property type="nucleotide sequence ID" value="NZ_BAAAHK010000013.1"/>
</dbReference>
<dbReference type="InterPro" id="IPR020835">
    <property type="entry name" value="Catalase_sf"/>
</dbReference>
<keyword evidence="2" id="KW-1185">Reference proteome</keyword>
<organism evidence="1 2">
    <name type="scientific">Kribbella koreensis</name>
    <dbReference type="NCBI Taxonomy" id="57909"/>
    <lineage>
        <taxon>Bacteria</taxon>
        <taxon>Bacillati</taxon>
        <taxon>Actinomycetota</taxon>
        <taxon>Actinomycetes</taxon>
        <taxon>Propionibacteriales</taxon>
        <taxon>Kribbellaceae</taxon>
        <taxon>Kribbella</taxon>
    </lineage>
</organism>
<comment type="caution">
    <text evidence="1">The sequence shown here is derived from an EMBL/GenBank/DDBJ whole genome shotgun (WGS) entry which is preliminary data.</text>
</comment>
<dbReference type="Gene3D" id="2.40.180.10">
    <property type="entry name" value="Catalase core domain"/>
    <property type="match status" value="1"/>
</dbReference>
<accession>A0ABN1R2M9</accession>
<name>A0ABN1R2M9_9ACTN</name>
<dbReference type="PANTHER" id="PTHR36195:SF4">
    <property type="entry name" value="DOMAIN PROTEIN, PUTATIVE (AFU_ORTHOLOGUE AFUA_5G01990)-RELATED"/>
    <property type="match status" value="1"/>
</dbReference>
<evidence type="ECO:0000313" key="2">
    <source>
        <dbReference type="Proteomes" id="UP001500542"/>
    </source>
</evidence>
<dbReference type="Proteomes" id="UP001500542">
    <property type="component" value="Unassembled WGS sequence"/>
</dbReference>
<sequence>MPGPRSTGRAKGRSVAWRNGWEGGYWVRPLDPVMGDVVAEPSTEWREVIEAGEAERHEAQGKAFAEMQGRKDEKFGTGRALHRKQVAALRATLDVPGDLPAHAKQGIFAIPNKYDTWLRLSNGGFNRAPDSTPDIRGFSIKVLGVSGKGALGGEAASQDFALINHERFSSATSEDFAKVVTTGGSTPGKLLLRVLKNPGMIPQLKLVQAALKEPFSGFATHDFFSAAPVAFGPYAVRVKLAAASDQVDAKASEDWAADIYRRLDQGPLVYDFQVQFFTDEERTPIEDAARIWDAPYLTVGKLTVPRQHPEPAFDKEVESAKFDPWNALVEHRPLGEVMRARKVAYFASQQHRSAE</sequence>
<dbReference type="EMBL" id="BAAAHK010000013">
    <property type="protein sequence ID" value="GAA0951025.1"/>
    <property type="molecule type" value="Genomic_DNA"/>
</dbReference>
<protein>
    <submittedName>
        <fullName evidence="1">Catalase family protein</fullName>
    </submittedName>
</protein>
<proteinExistence type="predicted"/>